<dbReference type="InterPro" id="IPR054708">
    <property type="entry name" value="MTPAP-like_central"/>
</dbReference>
<feature type="compositionally biased region" description="Basic and acidic residues" evidence="1">
    <location>
        <begin position="948"/>
        <end position="963"/>
    </location>
</feature>
<dbReference type="Proteomes" id="UP000275267">
    <property type="component" value="Unassembled WGS sequence"/>
</dbReference>
<sequence length="979" mass="110358">MIDSVHDNIVLDKCVKDILAQIKPVEDDRSKRLSTIQELENCIHSLASLTGAAVKPFGSFVSDLYSKSGDLDLSVQFGNGSNLPINKKKKQNVLREVRRALRGFAGYIQFIPHARVPVLQYVSNRYGISCDISVNNFAGRIKSKIFYWVNTLDERFGGMVLLIKEWAKAQNINDPKSGSLNSYSLCLLVLFHFQTLEPPILPPLKEIYEGNIAEDITEGAFYNEQHLDELCVTNVARFRLQNKRQRNESSLCHLLGTFFQKFAHISALPDNVISTYSGQIERIQDNPSWMTKSYHLFVEDPVERPDNAARAVSMKGLDRIASAFNDACSKFNSLEHIDRNELLALLCTPGVGSKLGGRVLANSSAKIPQRNNQHTRTGGRTERDQRLQVSRFTGTRTVHKNPQADSTTHQAAVQYRNHGQVTSVRQTAAAHLNHSQQNYTTVHQTAPYQNHNLPQGLPTTASLLVYPLMKQCVMLGGFGDTVFSMISRVYSFEVLKACIEDILSTIKPGEDDQKKRLCAIQELTDSIYSVGALRGAVVKPFGSFISNLYAKSGDLDVSIDLWSSSRIPISKQKKQNALRELMRALQIRGVARYMEFIPNARVPIIQYMSNQFDISCDISINNYPGRIKSRIFYWINTIDERFGDMVLLVKEWAKTQNINDPKNGTLNSYSLCLLVIFYFQVKAYLLSLYFYIYQRCEPAILPPLKEIYDGDVAKETVFYDEKYVDEVCAANIARFLRQNMGQRNQTSLSHLFTSFFHQVEDPFERPDNAARAVDAEEMERIEHAFNHMSDRFVGGALNDRDELVSLLCTPAVGSILGGVRANRCTNTLPSYQLYSPAAANLYNDQHHQQARSSTGSRSSSQSQGYATGHRMARPDQYHKQSQACNAEGMTAGQFQNVYRPEAYTAGLQTAVPLKYNDSARSSGSRTVGRYQNQQQRREYSPYQHAGTTRHEPAGGRWFHDAPARDSGYQASSSNTAWPW</sequence>
<dbReference type="Pfam" id="PF22600">
    <property type="entry name" value="MTPAP-like_central"/>
    <property type="match status" value="2"/>
</dbReference>
<dbReference type="PANTHER" id="PTHR12271">
    <property type="entry name" value="POLY A POLYMERASE CID PAP -RELATED"/>
    <property type="match status" value="1"/>
</dbReference>
<name>A0A3L6SM70_PANMI</name>
<feature type="compositionally biased region" description="Low complexity" evidence="1">
    <location>
        <begin position="850"/>
        <end position="867"/>
    </location>
</feature>
<feature type="compositionally biased region" description="Polar residues" evidence="1">
    <location>
        <begin position="918"/>
        <end position="934"/>
    </location>
</feature>
<dbReference type="InterPro" id="IPR043519">
    <property type="entry name" value="NT_sf"/>
</dbReference>
<protein>
    <submittedName>
        <fullName evidence="3">Protein HESO1-like</fullName>
    </submittedName>
</protein>
<dbReference type="Gene3D" id="3.30.460.10">
    <property type="entry name" value="Beta Polymerase, domain 2"/>
    <property type="match status" value="2"/>
</dbReference>
<dbReference type="STRING" id="4540.A0A3L6SM70"/>
<feature type="compositionally biased region" description="Polar residues" evidence="1">
    <location>
        <begin position="968"/>
        <end position="979"/>
    </location>
</feature>
<dbReference type="EMBL" id="PQIB02000004">
    <property type="protein sequence ID" value="RLN23742.1"/>
    <property type="molecule type" value="Genomic_DNA"/>
</dbReference>
<dbReference type="GO" id="GO:0050265">
    <property type="term" value="F:RNA uridylyltransferase activity"/>
    <property type="evidence" value="ECO:0007669"/>
    <property type="project" value="TreeGrafter"/>
</dbReference>
<dbReference type="Gene3D" id="1.10.1410.10">
    <property type="match status" value="2"/>
</dbReference>
<feature type="domain" description="Poly(A) RNA polymerase mitochondrial-like central palm" evidence="2">
    <location>
        <begin position="497"/>
        <end position="633"/>
    </location>
</feature>
<accession>A0A3L6SM70</accession>
<evidence type="ECO:0000313" key="4">
    <source>
        <dbReference type="Proteomes" id="UP000275267"/>
    </source>
</evidence>
<comment type="caution">
    <text evidence="3">The sequence shown here is derived from an EMBL/GenBank/DDBJ whole genome shotgun (WGS) entry which is preliminary data.</text>
</comment>
<dbReference type="CDD" id="cd05402">
    <property type="entry name" value="NT_PAP_TUTase"/>
    <property type="match status" value="2"/>
</dbReference>
<dbReference type="SUPFAM" id="SSF81301">
    <property type="entry name" value="Nucleotidyltransferase"/>
    <property type="match status" value="2"/>
</dbReference>
<gene>
    <name evidence="3" type="ORF">C2845_PM07G28400</name>
</gene>
<dbReference type="PANTHER" id="PTHR12271:SF107">
    <property type="entry name" value="PROTEIN HESO1"/>
    <property type="match status" value="1"/>
</dbReference>
<dbReference type="OrthoDB" id="2274644at2759"/>
<dbReference type="AlphaFoldDB" id="A0A3L6SM70"/>
<feature type="region of interest" description="Disordered" evidence="1">
    <location>
        <begin position="844"/>
        <end position="880"/>
    </location>
</feature>
<reference evidence="4" key="1">
    <citation type="journal article" date="2019" name="Nat. Commun.">
        <title>The genome of broomcorn millet.</title>
        <authorList>
            <person name="Zou C."/>
            <person name="Miki D."/>
            <person name="Li D."/>
            <person name="Tang Q."/>
            <person name="Xiao L."/>
            <person name="Rajput S."/>
            <person name="Deng P."/>
            <person name="Jia W."/>
            <person name="Huang R."/>
            <person name="Zhang M."/>
            <person name="Sun Y."/>
            <person name="Hu J."/>
            <person name="Fu X."/>
            <person name="Schnable P.S."/>
            <person name="Li F."/>
            <person name="Zhang H."/>
            <person name="Feng B."/>
            <person name="Zhu X."/>
            <person name="Liu R."/>
            <person name="Schnable J.C."/>
            <person name="Zhu J.-K."/>
            <person name="Zhang H."/>
        </authorList>
    </citation>
    <scope>NUCLEOTIDE SEQUENCE [LARGE SCALE GENOMIC DNA]</scope>
</reference>
<evidence type="ECO:0000256" key="1">
    <source>
        <dbReference type="SAM" id="MobiDB-lite"/>
    </source>
</evidence>
<evidence type="ECO:0000313" key="3">
    <source>
        <dbReference type="EMBL" id="RLN23742.1"/>
    </source>
</evidence>
<proteinExistence type="predicted"/>
<dbReference type="GO" id="GO:0031123">
    <property type="term" value="P:RNA 3'-end processing"/>
    <property type="evidence" value="ECO:0007669"/>
    <property type="project" value="TreeGrafter"/>
</dbReference>
<keyword evidence="4" id="KW-1185">Reference proteome</keyword>
<dbReference type="SUPFAM" id="SSF81631">
    <property type="entry name" value="PAP/OAS1 substrate-binding domain"/>
    <property type="match status" value="2"/>
</dbReference>
<feature type="domain" description="Poly(A) RNA polymerase mitochondrial-like central palm" evidence="2">
    <location>
        <begin position="11"/>
        <end position="147"/>
    </location>
</feature>
<organism evidence="3 4">
    <name type="scientific">Panicum miliaceum</name>
    <name type="common">Proso millet</name>
    <name type="synonym">Broomcorn millet</name>
    <dbReference type="NCBI Taxonomy" id="4540"/>
    <lineage>
        <taxon>Eukaryota</taxon>
        <taxon>Viridiplantae</taxon>
        <taxon>Streptophyta</taxon>
        <taxon>Embryophyta</taxon>
        <taxon>Tracheophyta</taxon>
        <taxon>Spermatophyta</taxon>
        <taxon>Magnoliopsida</taxon>
        <taxon>Liliopsida</taxon>
        <taxon>Poales</taxon>
        <taxon>Poaceae</taxon>
        <taxon>PACMAD clade</taxon>
        <taxon>Panicoideae</taxon>
        <taxon>Panicodae</taxon>
        <taxon>Paniceae</taxon>
        <taxon>Panicinae</taxon>
        <taxon>Panicum</taxon>
        <taxon>Panicum sect. Panicum</taxon>
    </lineage>
</organism>
<feature type="region of interest" description="Disordered" evidence="1">
    <location>
        <begin position="916"/>
        <end position="979"/>
    </location>
</feature>
<evidence type="ECO:0000259" key="2">
    <source>
        <dbReference type="Pfam" id="PF22600"/>
    </source>
</evidence>